<organism evidence="2 3">
    <name type="scientific">Paraphaeosphaeria minitans</name>
    <dbReference type="NCBI Taxonomy" id="565426"/>
    <lineage>
        <taxon>Eukaryota</taxon>
        <taxon>Fungi</taxon>
        <taxon>Dikarya</taxon>
        <taxon>Ascomycota</taxon>
        <taxon>Pezizomycotina</taxon>
        <taxon>Dothideomycetes</taxon>
        <taxon>Pleosporomycetidae</taxon>
        <taxon>Pleosporales</taxon>
        <taxon>Massarineae</taxon>
        <taxon>Didymosphaeriaceae</taxon>
        <taxon>Paraphaeosphaeria</taxon>
    </lineage>
</organism>
<evidence type="ECO:0000313" key="3">
    <source>
        <dbReference type="Proteomes" id="UP000756921"/>
    </source>
</evidence>
<feature type="compositionally biased region" description="Low complexity" evidence="1">
    <location>
        <begin position="209"/>
        <end position="220"/>
    </location>
</feature>
<gene>
    <name evidence="2" type="ORF">PMIN01_01939</name>
</gene>
<name>A0A9P6GQL0_9PLEO</name>
<dbReference type="AlphaFoldDB" id="A0A9P6GQL0"/>
<feature type="region of interest" description="Disordered" evidence="1">
    <location>
        <begin position="209"/>
        <end position="261"/>
    </location>
</feature>
<reference evidence="2" key="1">
    <citation type="journal article" date="2020" name="Mol. Plant Microbe Interact.">
        <title>Genome Sequence of the Biocontrol Agent Coniothyrium minitans strain Conio (IMI 134523).</title>
        <authorList>
            <person name="Patel D."/>
            <person name="Shittu T.A."/>
            <person name="Baroncelli R."/>
            <person name="Muthumeenakshi S."/>
            <person name="Osborne T.H."/>
            <person name="Janganan T.K."/>
            <person name="Sreenivasaprasad S."/>
        </authorList>
    </citation>
    <scope>NUCLEOTIDE SEQUENCE</scope>
    <source>
        <strain evidence="2">Conio</strain>
    </source>
</reference>
<protein>
    <submittedName>
        <fullName evidence="2">Uncharacterized protein</fullName>
    </submittedName>
</protein>
<evidence type="ECO:0000256" key="1">
    <source>
        <dbReference type="SAM" id="MobiDB-lite"/>
    </source>
</evidence>
<evidence type="ECO:0000313" key="2">
    <source>
        <dbReference type="EMBL" id="KAF9739305.1"/>
    </source>
</evidence>
<dbReference type="OrthoDB" id="3800734at2759"/>
<sequence length="261" mass="28859">MPRTTELIRVRCFVAAHDLSGALAALPPPSELLITPQTFVPSEHPYKLHVGTYTVSPSSPPQQVYIGLTATPRNGYGPSLRIFIGNKTHSCHILEDAELLQPFRRLWEKSRFDGTGSDSVYKLIRRRVETYERCGSRQSTIRHPASGAYRECRFGRQFTISSKSGNHHAYVPPVNYTTGRDYESGPANSSKINPAVLEYSSIKRPTMHFTFSHSHSSGTSRRVHKTEGDDGPRPHAEHRVSNSTDKDGDGQGTAGAAQGDD</sequence>
<keyword evidence="3" id="KW-1185">Reference proteome</keyword>
<dbReference type="EMBL" id="WJXW01000002">
    <property type="protein sequence ID" value="KAF9739305.1"/>
    <property type="molecule type" value="Genomic_DNA"/>
</dbReference>
<accession>A0A9P6GQL0</accession>
<dbReference type="Proteomes" id="UP000756921">
    <property type="component" value="Unassembled WGS sequence"/>
</dbReference>
<feature type="compositionally biased region" description="Basic and acidic residues" evidence="1">
    <location>
        <begin position="225"/>
        <end position="249"/>
    </location>
</feature>
<proteinExistence type="predicted"/>
<comment type="caution">
    <text evidence="2">The sequence shown here is derived from an EMBL/GenBank/DDBJ whole genome shotgun (WGS) entry which is preliminary data.</text>
</comment>